<dbReference type="InterPro" id="IPR005249">
    <property type="entry name" value="YqeK"/>
</dbReference>
<evidence type="ECO:0000256" key="4">
    <source>
        <dbReference type="ARBA" id="ARBA00022801"/>
    </source>
</evidence>
<dbReference type="OrthoDB" id="5295945at2"/>
<dbReference type="HOGENOM" id="CLU_089580_1_2_3"/>
<protein>
    <recommendedName>
        <fullName evidence="1">bis(5'-nucleosyl)-tetraphosphatase (symmetrical)</fullName>
        <ecNumber evidence="1">3.6.1.41</ecNumber>
    </recommendedName>
</protein>
<evidence type="ECO:0000256" key="3">
    <source>
        <dbReference type="ARBA" id="ARBA00022741"/>
    </source>
</evidence>
<dbReference type="InterPro" id="IPR006674">
    <property type="entry name" value="HD_domain"/>
</dbReference>
<organism evidence="8 9">
    <name type="scientific">Rippkaea orientalis (strain PCC 8801 / RF-1)</name>
    <name type="common">Cyanothece sp. (strain PCC 8801)</name>
    <dbReference type="NCBI Taxonomy" id="41431"/>
    <lineage>
        <taxon>Bacteria</taxon>
        <taxon>Bacillati</taxon>
        <taxon>Cyanobacteriota</taxon>
        <taxon>Cyanophyceae</taxon>
        <taxon>Oscillatoriophycideae</taxon>
        <taxon>Chroococcales</taxon>
        <taxon>Aphanothecaceae</taxon>
        <taxon>Rippkaea</taxon>
        <taxon>Rippkaea orientalis</taxon>
    </lineage>
</organism>
<keyword evidence="3" id="KW-0547">Nucleotide-binding</keyword>
<evidence type="ECO:0000313" key="8">
    <source>
        <dbReference type="EMBL" id="ACK67098.1"/>
    </source>
</evidence>
<dbReference type="PANTHER" id="PTHR35795">
    <property type="entry name" value="SLR1885 PROTEIN"/>
    <property type="match status" value="1"/>
</dbReference>
<dbReference type="Proteomes" id="UP000008204">
    <property type="component" value="Chromosome"/>
</dbReference>
<evidence type="ECO:0000259" key="7">
    <source>
        <dbReference type="PROSITE" id="PS51831"/>
    </source>
</evidence>
<dbReference type="CDD" id="cd00077">
    <property type="entry name" value="HDc"/>
    <property type="match status" value="1"/>
</dbReference>
<sequence length="206" mass="23365">MREQVITWLQNNVSPHRLEHILGVEKMCIKLAHCHQINPEKAAQAGLMHDLAKFFPPSKLLAMAQAEKVDIDPVCAANPHLLHADVSAIVAKEHFGIKDEEVLTAIRNHTLGSPQMSDLSCIVFVADALEPNRGDNPELADMRRVSWQNLYKSVQQTCDYSLKYLLNSHRPIHPRAILTRNWALHQSQQSVEPQPDLIKPLEYNNH</sequence>
<dbReference type="EMBL" id="CP001287">
    <property type="protein sequence ID" value="ACK67098.1"/>
    <property type="molecule type" value="Genomic_DNA"/>
</dbReference>
<dbReference type="KEGG" id="cyp:PCC8801_3117"/>
<dbReference type="RefSeq" id="WP_012596359.1">
    <property type="nucleotide sequence ID" value="NC_011726.1"/>
</dbReference>
<gene>
    <name evidence="8" type="ordered locus">PCC8801_3117</name>
</gene>
<accession>B7JXB0</accession>
<dbReference type="Gene3D" id="1.10.3210.10">
    <property type="entry name" value="Hypothetical protein af1432"/>
    <property type="match status" value="1"/>
</dbReference>
<feature type="domain" description="HD" evidence="7">
    <location>
        <begin position="17"/>
        <end position="132"/>
    </location>
</feature>
<dbReference type="Pfam" id="PF01966">
    <property type="entry name" value="HD"/>
    <property type="match status" value="1"/>
</dbReference>
<evidence type="ECO:0000256" key="6">
    <source>
        <dbReference type="ARBA" id="ARBA00049417"/>
    </source>
</evidence>
<dbReference type="InterPro" id="IPR051094">
    <property type="entry name" value="Diverse_Catalytic_Enzymes"/>
</dbReference>
<dbReference type="STRING" id="41431.PCC8801_3117"/>
<evidence type="ECO:0000313" key="9">
    <source>
        <dbReference type="Proteomes" id="UP000008204"/>
    </source>
</evidence>
<dbReference type="eggNOG" id="COG1713">
    <property type="taxonomic scope" value="Bacteria"/>
</dbReference>
<dbReference type="GO" id="GO:0008803">
    <property type="term" value="F:bis(5'-nucleosyl)-tetraphosphatase (symmetrical) activity"/>
    <property type="evidence" value="ECO:0007669"/>
    <property type="project" value="UniProtKB-EC"/>
</dbReference>
<reference evidence="9" key="1">
    <citation type="journal article" date="2011" name="MBio">
        <title>Novel metabolic attributes of the genus Cyanothece, comprising a group of unicellular nitrogen-fixing Cyanobacteria.</title>
        <authorList>
            <person name="Bandyopadhyay A."/>
            <person name="Elvitigala T."/>
            <person name="Welsh E."/>
            <person name="Stockel J."/>
            <person name="Liberton M."/>
            <person name="Min H."/>
            <person name="Sherman L.A."/>
            <person name="Pakrasi H.B."/>
        </authorList>
    </citation>
    <scope>NUCLEOTIDE SEQUENCE [LARGE SCALE GENOMIC DNA]</scope>
    <source>
        <strain evidence="9">PCC 8801</strain>
    </source>
</reference>
<keyword evidence="5" id="KW-0408">Iron</keyword>
<keyword evidence="2" id="KW-0479">Metal-binding</keyword>
<dbReference type="SMART" id="SM00471">
    <property type="entry name" value="HDc"/>
    <property type="match status" value="1"/>
</dbReference>
<comment type="catalytic activity">
    <reaction evidence="6">
        <text>P(1),P(4)-bis(5'-adenosyl) tetraphosphate + H2O = 2 ADP + 2 H(+)</text>
        <dbReference type="Rhea" id="RHEA:24252"/>
        <dbReference type="ChEBI" id="CHEBI:15377"/>
        <dbReference type="ChEBI" id="CHEBI:15378"/>
        <dbReference type="ChEBI" id="CHEBI:58141"/>
        <dbReference type="ChEBI" id="CHEBI:456216"/>
        <dbReference type="EC" id="3.6.1.41"/>
    </reaction>
</comment>
<dbReference type="PROSITE" id="PS51831">
    <property type="entry name" value="HD"/>
    <property type="match status" value="1"/>
</dbReference>
<proteinExistence type="predicted"/>
<dbReference type="PANTHER" id="PTHR35795:SF1">
    <property type="entry name" value="BIS(5'-NUCLEOSYL)-TETRAPHOSPHATASE, SYMMETRICAL"/>
    <property type="match status" value="1"/>
</dbReference>
<name>B7JXB0_RIPO1</name>
<dbReference type="NCBIfam" id="TIGR00488">
    <property type="entry name" value="bis(5'-nucleosyl)-tetraphosphatase (symmetrical) YqeK"/>
    <property type="match status" value="1"/>
</dbReference>
<dbReference type="GO" id="GO:0000166">
    <property type="term" value="F:nucleotide binding"/>
    <property type="evidence" value="ECO:0007669"/>
    <property type="project" value="UniProtKB-KW"/>
</dbReference>
<keyword evidence="9" id="KW-1185">Reference proteome</keyword>
<dbReference type="GO" id="GO:0046872">
    <property type="term" value="F:metal ion binding"/>
    <property type="evidence" value="ECO:0007669"/>
    <property type="project" value="UniProtKB-KW"/>
</dbReference>
<evidence type="ECO:0000256" key="1">
    <source>
        <dbReference type="ARBA" id="ARBA00012506"/>
    </source>
</evidence>
<dbReference type="EC" id="3.6.1.41" evidence="1"/>
<evidence type="ECO:0000256" key="5">
    <source>
        <dbReference type="ARBA" id="ARBA00023004"/>
    </source>
</evidence>
<keyword evidence="4 8" id="KW-0378">Hydrolase</keyword>
<dbReference type="AlphaFoldDB" id="B7JXB0"/>
<evidence type="ECO:0000256" key="2">
    <source>
        <dbReference type="ARBA" id="ARBA00022723"/>
    </source>
</evidence>
<dbReference type="InterPro" id="IPR003607">
    <property type="entry name" value="HD/PDEase_dom"/>
</dbReference>
<dbReference type="SUPFAM" id="SSF109604">
    <property type="entry name" value="HD-domain/PDEase-like"/>
    <property type="match status" value="1"/>
</dbReference>